<keyword evidence="4" id="KW-1185">Reference proteome</keyword>
<name>A0A7X1NFK9_9BURK</name>
<dbReference type="GO" id="GO:0009103">
    <property type="term" value="P:lipopolysaccharide biosynthetic process"/>
    <property type="evidence" value="ECO:0007669"/>
    <property type="project" value="TreeGrafter"/>
</dbReference>
<dbReference type="Proteomes" id="UP000484381">
    <property type="component" value="Unassembled WGS sequence"/>
</dbReference>
<keyword evidence="3" id="KW-0808">Transferase</keyword>
<dbReference type="Pfam" id="PF01757">
    <property type="entry name" value="Acyl_transf_3"/>
    <property type="match status" value="1"/>
</dbReference>
<feature type="transmembrane region" description="Helical" evidence="1">
    <location>
        <begin position="220"/>
        <end position="238"/>
    </location>
</feature>
<keyword evidence="1" id="KW-1133">Transmembrane helix</keyword>
<feature type="transmembrane region" description="Helical" evidence="1">
    <location>
        <begin position="156"/>
        <end position="175"/>
    </location>
</feature>
<organism evidence="3 4">
    <name type="scientific">Paraburkholderia franconis</name>
    <dbReference type="NCBI Taxonomy" id="2654983"/>
    <lineage>
        <taxon>Bacteria</taxon>
        <taxon>Pseudomonadati</taxon>
        <taxon>Pseudomonadota</taxon>
        <taxon>Betaproteobacteria</taxon>
        <taxon>Burkholderiales</taxon>
        <taxon>Burkholderiaceae</taxon>
        <taxon>Paraburkholderia</taxon>
    </lineage>
</organism>
<feature type="domain" description="Acyltransferase 3" evidence="2">
    <location>
        <begin position="14"/>
        <end position="350"/>
    </location>
</feature>
<feature type="transmembrane region" description="Helical" evidence="1">
    <location>
        <begin position="283"/>
        <end position="303"/>
    </location>
</feature>
<dbReference type="InterPro" id="IPR050879">
    <property type="entry name" value="Acyltransferase_3"/>
</dbReference>
<keyword evidence="1" id="KW-0472">Membrane</keyword>
<dbReference type="PANTHER" id="PTHR23028">
    <property type="entry name" value="ACETYLTRANSFERASE"/>
    <property type="match status" value="1"/>
</dbReference>
<feature type="transmembrane region" description="Helical" evidence="1">
    <location>
        <begin position="94"/>
        <end position="112"/>
    </location>
</feature>
<feature type="transmembrane region" description="Helical" evidence="1">
    <location>
        <begin position="187"/>
        <end position="208"/>
    </location>
</feature>
<protein>
    <submittedName>
        <fullName evidence="3">Acyltransferase family protein</fullName>
    </submittedName>
</protein>
<dbReference type="GO" id="GO:0016020">
    <property type="term" value="C:membrane"/>
    <property type="evidence" value="ECO:0007669"/>
    <property type="project" value="TreeGrafter"/>
</dbReference>
<feature type="transmembrane region" description="Helical" evidence="1">
    <location>
        <begin position="367"/>
        <end position="384"/>
    </location>
</feature>
<evidence type="ECO:0000256" key="1">
    <source>
        <dbReference type="SAM" id="Phobius"/>
    </source>
</evidence>
<feature type="transmembrane region" description="Helical" evidence="1">
    <location>
        <begin position="53"/>
        <end position="73"/>
    </location>
</feature>
<dbReference type="EMBL" id="WHNP01000031">
    <property type="protein sequence ID" value="MPW20631.1"/>
    <property type="molecule type" value="Genomic_DNA"/>
</dbReference>
<dbReference type="AlphaFoldDB" id="A0A7X1NFK9"/>
<dbReference type="InterPro" id="IPR002656">
    <property type="entry name" value="Acyl_transf_3_dom"/>
</dbReference>
<dbReference type="GO" id="GO:0016747">
    <property type="term" value="F:acyltransferase activity, transferring groups other than amino-acyl groups"/>
    <property type="evidence" value="ECO:0007669"/>
    <property type="project" value="InterPro"/>
</dbReference>
<proteinExistence type="predicted"/>
<comment type="caution">
    <text evidence="3">The sequence shown here is derived from an EMBL/GenBank/DDBJ whole genome shotgun (WGS) entry which is preliminary data.</text>
</comment>
<feature type="transmembrane region" description="Helical" evidence="1">
    <location>
        <begin position="250"/>
        <end position="271"/>
    </location>
</feature>
<feature type="transmembrane region" description="Helical" evidence="1">
    <location>
        <begin position="12"/>
        <end position="33"/>
    </location>
</feature>
<accession>A0A7X1NFK9</accession>
<reference evidence="3 4" key="1">
    <citation type="submission" date="2019-10" db="EMBL/GenBank/DDBJ databases">
        <title>Paraburkholderia sp. isolated from nodules of Mimosa pudica from Brazilian Atlantic Forest soils.</title>
        <authorList>
            <person name="Paulitsch F."/>
            <person name="Hungria M."/>
            <person name="Dall'Agnol R."/>
        </authorList>
    </citation>
    <scope>NUCLEOTIDE SEQUENCE [LARGE SCALE GENOMIC DNA]</scope>
    <source>
        <strain evidence="3 4">CNPSo 3157</strain>
    </source>
</reference>
<gene>
    <name evidence="3" type="ORF">GCT13_28065</name>
</gene>
<keyword evidence="1" id="KW-0812">Transmembrane</keyword>
<evidence type="ECO:0000259" key="2">
    <source>
        <dbReference type="Pfam" id="PF01757"/>
    </source>
</evidence>
<evidence type="ECO:0000313" key="4">
    <source>
        <dbReference type="Proteomes" id="UP000484381"/>
    </source>
</evidence>
<dbReference type="PANTHER" id="PTHR23028:SF53">
    <property type="entry name" value="ACYL_TRANSF_3 DOMAIN-CONTAINING PROTEIN"/>
    <property type="match status" value="1"/>
</dbReference>
<evidence type="ECO:0000313" key="3">
    <source>
        <dbReference type="EMBL" id="MPW20631.1"/>
    </source>
</evidence>
<sequence length="417" mass="46815">MDPQGEKKLNRTFPGLDALRALLAFYLVLFHTLPSYKEYGSMRLYDVFGFGGYATSTFFVLSGFILSHIYIGAEPRRGFKVSASRFFIKRFSSLYPIHIFTMLLTVALTFLSSHPNDTLLQTIAPQTRGADEAVLNLIMQLLLLQAWNPFYLSYNIPAWSISTLMFFYLVFPVFAPRLMRMSNKTTMLFSVCAVNLVVALVAVLEKWYGIGAMGILHTNALLRLPEFLAGILAYGVFVKKSDEITDAVARHWHCLLFFLTVIFCIASYVYANGSHSIRVLLHNGAMLPTQIIVVIVFACLLRDASAQSREFVRRLGNASLSIFALQSPLFDLYAKAEKILDLPFPILSCLDRLHLCAHIAGGIPLRFSFYPIFLVLFACAAIAFQEKVVAPMRTHIRRVLTREKVAAVSVHPVVSSD</sequence>
<keyword evidence="3" id="KW-0012">Acyltransferase</keyword>